<dbReference type="GO" id="GO:0016052">
    <property type="term" value="P:carbohydrate catabolic process"/>
    <property type="evidence" value="ECO:0007669"/>
    <property type="project" value="TreeGrafter"/>
</dbReference>
<keyword evidence="9" id="KW-1185">Reference proteome</keyword>
<dbReference type="OrthoDB" id="9778711at2"/>
<evidence type="ECO:0000313" key="8">
    <source>
        <dbReference type="EMBL" id="RIH90613.1"/>
    </source>
</evidence>
<name>A0A399F3D9_9DEIN</name>
<keyword evidence="4 7" id="KW-0704">Schiff base</keyword>
<evidence type="ECO:0000256" key="2">
    <source>
        <dbReference type="ARBA" id="ARBA00022490"/>
    </source>
</evidence>
<dbReference type="FunFam" id="3.20.20.70:FF:000044">
    <property type="entry name" value="Deoxyribose-phosphate aldolase"/>
    <property type="match status" value="1"/>
</dbReference>
<dbReference type="EC" id="4.1.2.4" evidence="7"/>
<evidence type="ECO:0000313" key="9">
    <source>
        <dbReference type="Proteomes" id="UP000265715"/>
    </source>
</evidence>
<evidence type="ECO:0000256" key="6">
    <source>
        <dbReference type="ARBA" id="ARBA00056337"/>
    </source>
</evidence>
<dbReference type="CDD" id="cd00959">
    <property type="entry name" value="DeoC"/>
    <property type="match status" value="1"/>
</dbReference>
<dbReference type="AlphaFoldDB" id="A0A399F3D9"/>
<feature type="active site" description="Proton donor/acceptor" evidence="7">
    <location>
        <position position="193"/>
    </location>
</feature>
<accession>A0A399F3D9</accession>
<comment type="function">
    <text evidence="6 7">Catalyzes a reversible aldol reaction between acetaldehyde and D-glyceraldehyde 3-phosphate to generate 2-deoxy-D-ribose 5-phosphate.</text>
</comment>
<evidence type="ECO:0000256" key="3">
    <source>
        <dbReference type="ARBA" id="ARBA00023239"/>
    </source>
</evidence>
<dbReference type="HAMAP" id="MF_00114">
    <property type="entry name" value="DeoC_type1"/>
    <property type="match status" value="1"/>
</dbReference>
<dbReference type="InterPro" id="IPR011343">
    <property type="entry name" value="DeoC"/>
</dbReference>
<dbReference type="PANTHER" id="PTHR10889:SF1">
    <property type="entry name" value="DEOXYRIBOSE-PHOSPHATE ALDOLASE"/>
    <property type="match status" value="1"/>
</dbReference>
<dbReference type="RefSeq" id="WP_119313565.1">
    <property type="nucleotide sequence ID" value="NZ_QXDL01000006.1"/>
</dbReference>
<dbReference type="GO" id="GO:0004139">
    <property type="term" value="F:deoxyribose-phosphate aldolase activity"/>
    <property type="evidence" value="ECO:0007669"/>
    <property type="project" value="UniProtKB-UniRule"/>
</dbReference>
<feature type="active site" description="Proton donor/acceptor" evidence="7">
    <location>
        <position position="100"/>
    </location>
</feature>
<sequence>MREMTVETLSYAQVAKMIDHSLLRPELTPAEVVAGCELAARYEVASVCVKPCDVELAAQVLKGSSVLVGTVVGFPHGSHATATKVFEARLAMEQGAAELDMVLNIGRLRGGEAGYVLEDIRAVVEAARAGGALVKVILENAYLSDEQKVLGSRITEEAGADFVKTSTGFAPGGATPEDLRLMRSSVSPRVQVKAAGGVRTLDALLEVMNLGVTRVGATATQAILEDFKARKAGTAQPAEKTGLQSGY</sequence>
<dbReference type="InterPro" id="IPR028581">
    <property type="entry name" value="DeoC_typeI"/>
</dbReference>
<comment type="catalytic activity">
    <reaction evidence="5 7">
        <text>2-deoxy-D-ribose 5-phosphate = D-glyceraldehyde 3-phosphate + acetaldehyde</text>
        <dbReference type="Rhea" id="RHEA:12821"/>
        <dbReference type="ChEBI" id="CHEBI:15343"/>
        <dbReference type="ChEBI" id="CHEBI:59776"/>
        <dbReference type="ChEBI" id="CHEBI:62877"/>
        <dbReference type="EC" id="4.1.2.4"/>
    </reaction>
</comment>
<evidence type="ECO:0000256" key="1">
    <source>
        <dbReference type="ARBA" id="ARBA00010936"/>
    </source>
</evidence>
<dbReference type="NCBIfam" id="TIGR00126">
    <property type="entry name" value="deoC"/>
    <property type="match status" value="1"/>
</dbReference>
<keyword evidence="3 7" id="KW-0456">Lyase</keyword>
<dbReference type="UniPathway" id="UPA00002">
    <property type="reaction ID" value="UER00468"/>
</dbReference>
<dbReference type="GO" id="GO:0006018">
    <property type="term" value="P:2-deoxyribose 1-phosphate catabolic process"/>
    <property type="evidence" value="ECO:0007669"/>
    <property type="project" value="UniProtKB-UniRule"/>
</dbReference>
<comment type="similarity">
    <text evidence="1 7">Belongs to the DeoC/FbaB aldolase family. DeoC type 1 subfamily.</text>
</comment>
<protein>
    <recommendedName>
        <fullName evidence="7">Deoxyribose-phosphate aldolase</fullName>
        <shortName evidence="7">DERA</shortName>
        <ecNumber evidence="7">4.1.2.4</ecNumber>
    </recommendedName>
    <alternativeName>
        <fullName evidence="7">2-deoxy-D-ribose 5-phosphate aldolase</fullName>
    </alternativeName>
    <alternativeName>
        <fullName evidence="7">Phosphodeoxyriboaldolase</fullName>
        <shortName evidence="7">Deoxyriboaldolase</shortName>
    </alternativeName>
</protein>
<comment type="pathway">
    <text evidence="7">Carbohydrate degradation; 2-deoxy-D-ribose 1-phosphate degradation; D-glyceraldehyde 3-phosphate and acetaldehyde from 2-deoxy-alpha-D-ribose 1-phosphate: step 2/2.</text>
</comment>
<comment type="caution">
    <text evidence="8">The sequence shown here is derived from an EMBL/GenBank/DDBJ whole genome shotgun (WGS) entry which is preliminary data.</text>
</comment>
<dbReference type="SMART" id="SM01133">
    <property type="entry name" value="DeoC"/>
    <property type="match status" value="1"/>
</dbReference>
<dbReference type="Pfam" id="PF01791">
    <property type="entry name" value="DeoC"/>
    <property type="match status" value="1"/>
</dbReference>
<dbReference type="GO" id="GO:0009264">
    <property type="term" value="P:deoxyribonucleotide catabolic process"/>
    <property type="evidence" value="ECO:0007669"/>
    <property type="project" value="UniProtKB-UniRule"/>
</dbReference>
<dbReference type="InterPro" id="IPR013785">
    <property type="entry name" value="Aldolase_TIM"/>
</dbReference>
<gene>
    <name evidence="8" type="primary">deoC_1</name>
    <name evidence="7" type="synonym">deoC</name>
    <name evidence="8" type="ORF">Mterra_00314</name>
</gene>
<feature type="active site" description="Schiff-base intermediate with acetaldehyde" evidence="7">
    <location>
        <position position="164"/>
    </location>
</feature>
<keyword evidence="2 7" id="KW-0963">Cytoplasm</keyword>
<comment type="subcellular location">
    <subcellularLocation>
        <location evidence="7">Cytoplasm</location>
    </subcellularLocation>
</comment>
<dbReference type="Gene3D" id="3.20.20.70">
    <property type="entry name" value="Aldolase class I"/>
    <property type="match status" value="1"/>
</dbReference>
<evidence type="ECO:0000256" key="5">
    <source>
        <dbReference type="ARBA" id="ARBA00048791"/>
    </source>
</evidence>
<organism evidence="8 9">
    <name type="scientific">Calidithermus terrae</name>
    <dbReference type="NCBI Taxonomy" id="1408545"/>
    <lineage>
        <taxon>Bacteria</taxon>
        <taxon>Thermotogati</taxon>
        <taxon>Deinococcota</taxon>
        <taxon>Deinococci</taxon>
        <taxon>Thermales</taxon>
        <taxon>Thermaceae</taxon>
        <taxon>Calidithermus</taxon>
    </lineage>
</organism>
<dbReference type="InterPro" id="IPR002915">
    <property type="entry name" value="DeoC/FbaB/LacD_aldolase"/>
</dbReference>
<evidence type="ECO:0000256" key="4">
    <source>
        <dbReference type="ARBA" id="ARBA00023270"/>
    </source>
</evidence>
<dbReference type="EMBL" id="QXDL01000006">
    <property type="protein sequence ID" value="RIH90613.1"/>
    <property type="molecule type" value="Genomic_DNA"/>
</dbReference>
<dbReference type="GO" id="GO:0005737">
    <property type="term" value="C:cytoplasm"/>
    <property type="evidence" value="ECO:0007669"/>
    <property type="project" value="UniProtKB-SubCell"/>
</dbReference>
<proteinExistence type="inferred from homology"/>
<dbReference type="PANTHER" id="PTHR10889">
    <property type="entry name" value="DEOXYRIBOSE-PHOSPHATE ALDOLASE"/>
    <property type="match status" value="1"/>
</dbReference>
<evidence type="ECO:0000256" key="7">
    <source>
        <dbReference type="HAMAP-Rule" id="MF_00114"/>
    </source>
</evidence>
<dbReference type="Proteomes" id="UP000265715">
    <property type="component" value="Unassembled WGS sequence"/>
</dbReference>
<dbReference type="SUPFAM" id="SSF51569">
    <property type="entry name" value="Aldolase"/>
    <property type="match status" value="1"/>
</dbReference>
<dbReference type="PIRSF" id="PIRSF001357">
    <property type="entry name" value="DeoC"/>
    <property type="match status" value="1"/>
</dbReference>
<reference evidence="8 9" key="1">
    <citation type="submission" date="2018-08" db="EMBL/GenBank/DDBJ databases">
        <title>Meiothermus terrae DSM 26712 genome sequencing project.</title>
        <authorList>
            <person name="Da Costa M.S."/>
            <person name="Albuquerque L."/>
            <person name="Raposo P."/>
            <person name="Froufe H.J.C."/>
            <person name="Barroso C.S."/>
            <person name="Egas C."/>
        </authorList>
    </citation>
    <scope>NUCLEOTIDE SEQUENCE [LARGE SCALE GENOMIC DNA]</scope>
    <source>
        <strain evidence="8 9">DSM 26712</strain>
    </source>
</reference>